<protein>
    <submittedName>
        <fullName evidence="1">Uncharacterized protein</fullName>
    </submittedName>
</protein>
<organism evidence="1 2">
    <name type="scientific">Actinidia rufa</name>
    <dbReference type="NCBI Taxonomy" id="165716"/>
    <lineage>
        <taxon>Eukaryota</taxon>
        <taxon>Viridiplantae</taxon>
        <taxon>Streptophyta</taxon>
        <taxon>Embryophyta</taxon>
        <taxon>Tracheophyta</taxon>
        <taxon>Spermatophyta</taxon>
        <taxon>Magnoliopsida</taxon>
        <taxon>eudicotyledons</taxon>
        <taxon>Gunneridae</taxon>
        <taxon>Pentapetalae</taxon>
        <taxon>asterids</taxon>
        <taxon>Ericales</taxon>
        <taxon>Actinidiaceae</taxon>
        <taxon>Actinidia</taxon>
    </lineage>
</organism>
<reference evidence="2" key="1">
    <citation type="submission" date="2019-07" db="EMBL/GenBank/DDBJ databases">
        <title>De Novo Assembly of kiwifruit Actinidia rufa.</title>
        <authorList>
            <person name="Sugita-Konishi S."/>
            <person name="Sato K."/>
            <person name="Mori E."/>
            <person name="Abe Y."/>
            <person name="Kisaki G."/>
            <person name="Hamano K."/>
            <person name="Suezawa K."/>
            <person name="Otani M."/>
            <person name="Fukuda T."/>
            <person name="Manabe T."/>
            <person name="Gomi K."/>
            <person name="Tabuchi M."/>
            <person name="Akimitsu K."/>
            <person name="Kataoka I."/>
        </authorList>
    </citation>
    <scope>NUCLEOTIDE SEQUENCE [LARGE SCALE GENOMIC DNA]</scope>
    <source>
        <strain evidence="2">cv. Fuchu</strain>
    </source>
</reference>
<evidence type="ECO:0000313" key="2">
    <source>
        <dbReference type="Proteomes" id="UP000585474"/>
    </source>
</evidence>
<proteinExistence type="predicted"/>
<keyword evidence="2" id="KW-1185">Reference proteome</keyword>
<comment type="caution">
    <text evidence="1">The sequence shown here is derived from an EMBL/GenBank/DDBJ whole genome shotgun (WGS) entry which is preliminary data.</text>
</comment>
<sequence length="130" mass="14942">MAASLNMVTFSSKVKLRNALFYEGFGSHIDLKVKDPLDGYSLIVILLALIRWSRPFVQLSFNLHPCQTRMNFRTQERQIERTQKEIHQPAHLRRSRASGAVPKEFTKERPVKSHRFVTSGKAGKTMFLGI</sequence>
<dbReference type="AlphaFoldDB" id="A0A7J0D8H8"/>
<gene>
    <name evidence="1" type="ORF">Acr_00g0003220</name>
</gene>
<name>A0A7J0D8H8_9ERIC</name>
<evidence type="ECO:0000313" key="1">
    <source>
        <dbReference type="EMBL" id="GFS28673.1"/>
    </source>
</evidence>
<dbReference type="EMBL" id="BJWL01000048">
    <property type="protein sequence ID" value="GFS28673.1"/>
    <property type="molecule type" value="Genomic_DNA"/>
</dbReference>
<dbReference type="Proteomes" id="UP000585474">
    <property type="component" value="Unassembled WGS sequence"/>
</dbReference>
<accession>A0A7J0D8H8</accession>